<organism evidence="2 3">
    <name type="scientific">Mangrovihabitans endophyticus</name>
    <dbReference type="NCBI Taxonomy" id="1751298"/>
    <lineage>
        <taxon>Bacteria</taxon>
        <taxon>Bacillati</taxon>
        <taxon>Actinomycetota</taxon>
        <taxon>Actinomycetes</taxon>
        <taxon>Micromonosporales</taxon>
        <taxon>Micromonosporaceae</taxon>
        <taxon>Mangrovihabitans</taxon>
    </lineage>
</organism>
<accession>A0A8J3BWQ2</accession>
<dbReference type="Pfam" id="PF13560">
    <property type="entry name" value="HTH_31"/>
    <property type="match status" value="1"/>
</dbReference>
<reference evidence="2" key="2">
    <citation type="submission" date="2020-09" db="EMBL/GenBank/DDBJ databases">
        <authorList>
            <person name="Sun Q."/>
            <person name="Zhou Y."/>
        </authorList>
    </citation>
    <scope>NUCLEOTIDE SEQUENCE</scope>
    <source>
        <strain evidence="2">CGMCC 4.7299</strain>
    </source>
</reference>
<evidence type="ECO:0000256" key="1">
    <source>
        <dbReference type="SAM" id="MobiDB-lite"/>
    </source>
</evidence>
<evidence type="ECO:0008006" key="4">
    <source>
        <dbReference type="Google" id="ProtNLM"/>
    </source>
</evidence>
<gene>
    <name evidence="2" type="ORF">GCM10012284_14370</name>
</gene>
<keyword evidence="3" id="KW-1185">Reference proteome</keyword>
<dbReference type="AlphaFoldDB" id="A0A8J3BWQ2"/>
<dbReference type="Proteomes" id="UP000656042">
    <property type="component" value="Unassembled WGS sequence"/>
</dbReference>
<feature type="region of interest" description="Disordered" evidence="1">
    <location>
        <begin position="86"/>
        <end position="106"/>
    </location>
</feature>
<dbReference type="RefSeq" id="WP_189078285.1">
    <property type="nucleotide sequence ID" value="NZ_BMMX01000003.1"/>
</dbReference>
<evidence type="ECO:0000313" key="2">
    <source>
        <dbReference type="EMBL" id="GGK81466.1"/>
    </source>
</evidence>
<name>A0A8J3BWQ2_9ACTN</name>
<proteinExistence type="predicted"/>
<reference evidence="2" key="1">
    <citation type="journal article" date="2014" name="Int. J. Syst. Evol. Microbiol.">
        <title>Complete genome sequence of Corynebacterium casei LMG S-19264T (=DSM 44701T), isolated from a smear-ripened cheese.</title>
        <authorList>
            <consortium name="US DOE Joint Genome Institute (JGI-PGF)"/>
            <person name="Walter F."/>
            <person name="Albersmeier A."/>
            <person name="Kalinowski J."/>
            <person name="Ruckert C."/>
        </authorList>
    </citation>
    <scope>NUCLEOTIDE SEQUENCE</scope>
    <source>
        <strain evidence="2">CGMCC 4.7299</strain>
    </source>
</reference>
<sequence>MPGGIESSKLTAQPLSSLAAELRALHRKTGRTLREMEKVALASDSSLSRYLGAKTLPPWQVVEAFCRQAGRDPAELRALWEHAKAARGPARQPARAPVPAAPVPAAPAPTVPAPAAPHGPELGRWVFIAAAAACLAALMTRWFAPPGGLHLQG</sequence>
<feature type="compositionally biased region" description="Low complexity" evidence="1">
    <location>
        <begin position="86"/>
        <end position="98"/>
    </location>
</feature>
<protein>
    <recommendedName>
        <fullName evidence="4">Helix-turn-helix domain-containing protein</fullName>
    </recommendedName>
</protein>
<dbReference type="EMBL" id="BMMX01000003">
    <property type="protein sequence ID" value="GGK81466.1"/>
    <property type="molecule type" value="Genomic_DNA"/>
</dbReference>
<evidence type="ECO:0000313" key="3">
    <source>
        <dbReference type="Proteomes" id="UP000656042"/>
    </source>
</evidence>
<comment type="caution">
    <text evidence="2">The sequence shown here is derived from an EMBL/GenBank/DDBJ whole genome shotgun (WGS) entry which is preliminary data.</text>
</comment>